<dbReference type="Pfam" id="PF08100">
    <property type="entry name" value="Dimerisation"/>
    <property type="match status" value="1"/>
</dbReference>
<comment type="caution">
    <text evidence="7">The sequence shown here is derived from an EMBL/GenBank/DDBJ whole genome shotgun (WGS) entry which is preliminary data.</text>
</comment>
<dbReference type="EMBL" id="AGVE01000042">
    <property type="protein sequence ID" value="EHI13425.1"/>
    <property type="molecule type" value="Genomic_DNA"/>
</dbReference>
<keyword evidence="8" id="KW-1185">Reference proteome</keyword>
<evidence type="ECO:0000256" key="1">
    <source>
        <dbReference type="ARBA" id="ARBA00022603"/>
    </source>
</evidence>
<proteinExistence type="predicted"/>
<evidence type="ECO:0000313" key="7">
    <source>
        <dbReference type="EMBL" id="EHI13425.1"/>
    </source>
</evidence>
<keyword evidence="2 7" id="KW-0808">Transferase</keyword>
<protein>
    <submittedName>
        <fullName evidence="7">Hydroxyneurosporene-O-methyltransferase</fullName>
    </submittedName>
</protein>
<name>G7CFZ6_MYCT3</name>
<dbReference type="Gene3D" id="1.10.10.10">
    <property type="entry name" value="Winged helix-like DNA-binding domain superfamily/Winged helix DNA-binding domain"/>
    <property type="match status" value="1"/>
</dbReference>
<dbReference type="InterPro" id="IPR001077">
    <property type="entry name" value="COMT_C"/>
</dbReference>
<dbReference type="Gene3D" id="3.40.50.150">
    <property type="entry name" value="Vaccinia Virus protein VP39"/>
    <property type="match status" value="1"/>
</dbReference>
<gene>
    <name evidence="7" type="ORF">KEK_09587</name>
</gene>
<evidence type="ECO:0000313" key="8">
    <source>
        <dbReference type="Proteomes" id="UP000004915"/>
    </source>
</evidence>
<feature type="active site" description="Proton acceptor" evidence="4">
    <location>
        <position position="301"/>
    </location>
</feature>
<dbReference type="GO" id="GO:0046983">
    <property type="term" value="F:protein dimerization activity"/>
    <property type="evidence" value="ECO:0007669"/>
    <property type="project" value="InterPro"/>
</dbReference>
<feature type="domain" description="O-methyltransferase C-terminal" evidence="5">
    <location>
        <begin position="166"/>
        <end position="369"/>
    </location>
</feature>
<feature type="domain" description="O-methyltransferase dimerisation" evidence="6">
    <location>
        <begin position="68"/>
        <end position="142"/>
    </location>
</feature>
<dbReference type="AlphaFoldDB" id="G7CFZ6"/>
<sequence length="391" mass="42195">MQTEYVEVTRIAPVRSRRYDPITRSGGVVMSARVRVPPARIARTADAARHYLLRLQQKLTAPQAVMLEMILAGWTSQALTTAADLGVADALADGPLAIGDLARKVDADPERLARLMCALTSRGVFRQRRDGRYALNALATTLRSDASASLAGAARFYGSRLHREHWSMLTDSVRTGKPGVPTLRGMDWWQFSAANPEFGDLFNGAMTSISELSAPVVAAAYDFSPFPTIVDVGGGHGRLLSAILAATPTARGVLFDLPDVVADAPALLRAHGVADRVDIVGGSFFDAVPDGDAYVLKNVIHDWDDDEALPILGNIRSALSDRGAILLVEMVIPSHHREFLGNMVDLEMLNGGNARERTADEYRSLLARANLRMTRVVATAGPYSVIEARAA</sequence>
<dbReference type="GO" id="GO:0032259">
    <property type="term" value="P:methylation"/>
    <property type="evidence" value="ECO:0007669"/>
    <property type="project" value="UniProtKB-KW"/>
</dbReference>
<dbReference type="Proteomes" id="UP000004915">
    <property type="component" value="Unassembled WGS sequence"/>
</dbReference>
<dbReference type="Pfam" id="PF00891">
    <property type="entry name" value="Methyltransf_2"/>
    <property type="match status" value="1"/>
</dbReference>
<dbReference type="PROSITE" id="PS51683">
    <property type="entry name" value="SAM_OMT_II"/>
    <property type="match status" value="1"/>
</dbReference>
<dbReference type="InterPro" id="IPR029063">
    <property type="entry name" value="SAM-dependent_MTases_sf"/>
</dbReference>
<evidence type="ECO:0000259" key="5">
    <source>
        <dbReference type="Pfam" id="PF00891"/>
    </source>
</evidence>
<dbReference type="SUPFAM" id="SSF53335">
    <property type="entry name" value="S-adenosyl-L-methionine-dependent methyltransferases"/>
    <property type="match status" value="1"/>
</dbReference>
<dbReference type="PATRIC" id="fig|1078020.3.peg.1885"/>
<dbReference type="InterPro" id="IPR036390">
    <property type="entry name" value="WH_DNA-bd_sf"/>
</dbReference>
<reference evidence="7 8" key="1">
    <citation type="submission" date="2011-11" db="EMBL/GenBank/DDBJ databases">
        <authorList>
            <consortium name="Tuberculosis Structural Genomics Consortium"/>
            <person name="Ioerger T.R."/>
        </authorList>
    </citation>
    <scope>NUCLEOTIDE SEQUENCE [LARGE SCALE GENOMIC DNA]</scope>
    <source>
        <strain evidence="8">ATCC 19527 / DSM 44167 / CIP 105390 / JCM 6362 / NCTC 10409 / 316</strain>
    </source>
</reference>
<accession>G7CFZ6</accession>
<evidence type="ECO:0000256" key="4">
    <source>
        <dbReference type="PIRSR" id="PIRSR005739-1"/>
    </source>
</evidence>
<keyword evidence="1 7" id="KW-0489">Methyltransferase</keyword>
<dbReference type="InterPro" id="IPR012967">
    <property type="entry name" value="COMT_dimerisation"/>
</dbReference>
<dbReference type="PANTHER" id="PTHR43712:SF2">
    <property type="entry name" value="O-METHYLTRANSFERASE CICE"/>
    <property type="match status" value="1"/>
</dbReference>
<dbReference type="InterPro" id="IPR016461">
    <property type="entry name" value="COMT-like"/>
</dbReference>
<evidence type="ECO:0000259" key="6">
    <source>
        <dbReference type="Pfam" id="PF08100"/>
    </source>
</evidence>
<dbReference type="GO" id="GO:0008171">
    <property type="term" value="F:O-methyltransferase activity"/>
    <property type="evidence" value="ECO:0007669"/>
    <property type="project" value="InterPro"/>
</dbReference>
<evidence type="ECO:0000256" key="3">
    <source>
        <dbReference type="ARBA" id="ARBA00022691"/>
    </source>
</evidence>
<dbReference type="eggNOG" id="COG1414">
    <property type="taxonomic scope" value="Bacteria"/>
</dbReference>
<organism evidence="7 8">
    <name type="scientific">Mycolicibacterium thermoresistibile (strain ATCC 19527 / DSM 44167 / CIP 105390 / JCM 6362 / NCTC 10409 / 316)</name>
    <name type="common">Mycobacterium thermoresistibile</name>
    <dbReference type="NCBI Taxonomy" id="1078020"/>
    <lineage>
        <taxon>Bacteria</taxon>
        <taxon>Bacillati</taxon>
        <taxon>Actinomycetota</taxon>
        <taxon>Actinomycetes</taxon>
        <taxon>Mycobacteriales</taxon>
        <taxon>Mycobacteriaceae</taxon>
        <taxon>Mycolicibacterium</taxon>
    </lineage>
</organism>
<dbReference type="InterPro" id="IPR036388">
    <property type="entry name" value="WH-like_DNA-bd_sf"/>
</dbReference>
<dbReference type="SUPFAM" id="SSF46785">
    <property type="entry name" value="Winged helix' DNA-binding domain"/>
    <property type="match status" value="1"/>
</dbReference>
<keyword evidence="3" id="KW-0949">S-adenosyl-L-methionine</keyword>
<evidence type="ECO:0000256" key="2">
    <source>
        <dbReference type="ARBA" id="ARBA00022679"/>
    </source>
</evidence>
<dbReference type="PANTHER" id="PTHR43712">
    <property type="entry name" value="PUTATIVE (AFU_ORTHOLOGUE AFUA_4G14580)-RELATED"/>
    <property type="match status" value="1"/>
</dbReference>
<dbReference type="PIRSF" id="PIRSF005739">
    <property type="entry name" value="O-mtase"/>
    <property type="match status" value="1"/>
</dbReference>
<dbReference type="CDD" id="cd02440">
    <property type="entry name" value="AdoMet_MTases"/>
    <property type="match status" value="1"/>
</dbReference>